<dbReference type="PANTHER" id="PTHR12794">
    <property type="entry name" value="GEMIN2"/>
    <property type="match status" value="1"/>
</dbReference>
<accession>A0A1I7XT97</accession>
<dbReference type="WBParaSite" id="Hba_20750">
    <property type="protein sequence ID" value="Hba_20750"/>
    <property type="gene ID" value="Hba_20750"/>
</dbReference>
<dbReference type="AlphaFoldDB" id="A0A1I7XT97"/>
<dbReference type="GO" id="GO:0000245">
    <property type="term" value="P:spliceosomal complex assembly"/>
    <property type="evidence" value="ECO:0007669"/>
    <property type="project" value="UniProtKB-UniRule"/>
</dbReference>
<dbReference type="InterPro" id="IPR017364">
    <property type="entry name" value="GEMIN2"/>
</dbReference>
<proteinExistence type="inferred from homology"/>
<evidence type="ECO:0000256" key="2">
    <source>
        <dbReference type="ARBA" id="ARBA00022490"/>
    </source>
</evidence>
<dbReference type="PANTHER" id="PTHR12794:SF0">
    <property type="entry name" value="GEM-ASSOCIATED PROTEIN 2"/>
    <property type="match status" value="1"/>
</dbReference>
<sequence>MDDKKGQFVDVGDFDEGSVVLNVAPKSAEQYLKQVMVSRARCPSVVSIQTPPRQASTPARDSNSNVEQGDDKAPKRQWQIAKNCDFSLKRARIDTMPREKIALKIKWPNIGEETLWEELMLRKCHPSAVQYLPLFPNHVATPPALPIVLSLSPTYVNTLIPYFVEWAEAESLTRPIREWLYALLLVVEKPLLHDVCAAIRLLAKLCRRTRRDINAFRQDEILEFSLFIVIVGDYFEQKDLADK</sequence>
<organism evidence="9 10">
    <name type="scientific">Heterorhabditis bacteriophora</name>
    <name type="common">Entomopathogenic nematode worm</name>
    <dbReference type="NCBI Taxonomy" id="37862"/>
    <lineage>
        <taxon>Eukaryota</taxon>
        <taxon>Metazoa</taxon>
        <taxon>Ecdysozoa</taxon>
        <taxon>Nematoda</taxon>
        <taxon>Chromadorea</taxon>
        <taxon>Rhabditida</taxon>
        <taxon>Rhabditina</taxon>
        <taxon>Rhabditomorpha</taxon>
        <taxon>Strongyloidea</taxon>
        <taxon>Heterorhabditidae</taxon>
        <taxon>Heterorhabditis</taxon>
    </lineage>
</organism>
<evidence type="ECO:0000256" key="3">
    <source>
        <dbReference type="ARBA" id="ARBA00022664"/>
    </source>
</evidence>
<feature type="compositionally biased region" description="Polar residues" evidence="8">
    <location>
        <begin position="46"/>
        <end position="67"/>
    </location>
</feature>
<dbReference type="PIRSF" id="PIRSF038038">
    <property type="entry name" value="SMN_Gemin2"/>
    <property type="match status" value="1"/>
</dbReference>
<comment type="subcellular location">
    <subcellularLocation>
        <location evidence="1">Cytoplasm</location>
    </subcellularLocation>
</comment>
<dbReference type="InterPro" id="IPR035426">
    <property type="entry name" value="Gemin2/Brr1"/>
</dbReference>
<dbReference type="GO" id="GO:0005681">
    <property type="term" value="C:spliceosomal complex"/>
    <property type="evidence" value="ECO:0007669"/>
    <property type="project" value="UniProtKB-UniRule"/>
</dbReference>
<evidence type="ECO:0000313" key="10">
    <source>
        <dbReference type="WBParaSite" id="Hba_20750"/>
    </source>
</evidence>
<dbReference type="Gene3D" id="1.20.58.1070">
    <property type="match status" value="1"/>
</dbReference>
<comment type="subunit">
    <text evidence="7">Part of the core SMN complex.</text>
</comment>
<dbReference type="Pfam" id="PF04938">
    <property type="entry name" value="SIP1"/>
    <property type="match status" value="1"/>
</dbReference>
<keyword evidence="2 7" id="KW-0963">Cytoplasm</keyword>
<name>A0A1I7XT97_HETBA</name>
<evidence type="ECO:0000256" key="8">
    <source>
        <dbReference type="SAM" id="MobiDB-lite"/>
    </source>
</evidence>
<evidence type="ECO:0000256" key="6">
    <source>
        <dbReference type="ARBA" id="ARBA00047179"/>
    </source>
</evidence>
<keyword evidence="9" id="KW-1185">Reference proteome</keyword>
<dbReference type="GO" id="GO:0000387">
    <property type="term" value="P:spliceosomal snRNP assembly"/>
    <property type="evidence" value="ECO:0007669"/>
    <property type="project" value="UniProtKB-UniRule"/>
</dbReference>
<evidence type="ECO:0000256" key="5">
    <source>
        <dbReference type="ARBA" id="ARBA00025758"/>
    </source>
</evidence>
<protein>
    <recommendedName>
        <fullName evidence="6 7">Gem-associated protein 2</fullName>
    </recommendedName>
</protein>
<comment type="similarity">
    <text evidence="5 7">Belongs to the gemin-2 family.</text>
</comment>
<feature type="region of interest" description="Disordered" evidence="8">
    <location>
        <begin position="46"/>
        <end position="76"/>
    </location>
</feature>
<keyword evidence="3 7" id="KW-0507">mRNA processing</keyword>
<evidence type="ECO:0000256" key="1">
    <source>
        <dbReference type="ARBA" id="ARBA00004496"/>
    </source>
</evidence>
<evidence type="ECO:0000313" key="9">
    <source>
        <dbReference type="Proteomes" id="UP000095283"/>
    </source>
</evidence>
<evidence type="ECO:0000256" key="4">
    <source>
        <dbReference type="ARBA" id="ARBA00023187"/>
    </source>
</evidence>
<keyword evidence="4 7" id="KW-0508">mRNA splicing</keyword>
<dbReference type="Proteomes" id="UP000095283">
    <property type="component" value="Unplaced"/>
</dbReference>
<comment type="function">
    <text evidence="7">The SMN complex catalyzes the assembly of small nuclear ribonucleoproteins (snRNPs), the building blocks of the spliceosome, and thereby plays an important role in the splicing of cellular pre-mRNAs.</text>
</comment>
<evidence type="ECO:0000256" key="7">
    <source>
        <dbReference type="PIRNR" id="PIRNR038038"/>
    </source>
</evidence>
<dbReference type="GO" id="GO:0032797">
    <property type="term" value="C:SMN complex"/>
    <property type="evidence" value="ECO:0007669"/>
    <property type="project" value="UniProtKB-UniRule"/>
</dbReference>
<reference evidence="10" key="1">
    <citation type="submission" date="2016-11" db="UniProtKB">
        <authorList>
            <consortium name="WormBaseParasite"/>
        </authorList>
    </citation>
    <scope>IDENTIFICATION</scope>
</reference>